<comment type="caution">
    <text evidence="2">The sequence shown here is derived from an EMBL/GenBank/DDBJ whole genome shotgun (WGS) entry which is preliminary data.</text>
</comment>
<dbReference type="Gene3D" id="3.90.1200.10">
    <property type="match status" value="1"/>
</dbReference>
<dbReference type="EMBL" id="LQBM01000005">
    <property type="protein sequence ID" value="KUG57510.1"/>
    <property type="molecule type" value="Genomic_DNA"/>
</dbReference>
<sequence>MTMHDDELRVSADTARQLILDQFPEWGDEAIEEIHGAGTDNTIFRVGRTRAARFHRRRANATVLGAELLREAAAMRELAEVAPVPTPSPIAIGRPGHQYPLPWTLQSWIPGTVATPLGSAHSRGLARQLAELIASIRAAPTRGRQFVGTGRGGDLTASDQWMDTCFSESAGLLDVPRLRAMWAEFRQLPRDQPDVMTHGDLTPPNLLLRESQLVGVLDAGGLAAADPSLDLIVAWHLFDDDGRTVLRDDLGADRLEWQRGAAWAFQQAMGLVWYYQNSNPGMAQLGRSTLARISGDLELSRTLFGVP</sequence>
<evidence type="ECO:0000313" key="2">
    <source>
        <dbReference type="EMBL" id="KUG57510.1"/>
    </source>
</evidence>
<dbReference type="RefSeq" id="WP_058889528.1">
    <property type="nucleotide sequence ID" value="NZ_LQBM01000005.1"/>
</dbReference>
<dbReference type="GO" id="GO:0016740">
    <property type="term" value="F:transferase activity"/>
    <property type="evidence" value="ECO:0007669"/>
    <property type="project" value="UniProtKB-KW"/>
</dbReference>
<keyword evidence="3" id="KW-1185">Reference proteome</keyword>
<dbReference type="InterPro" id="IPR002575">
    <property type="entry name" value="Aminoglycoside_PTrfase"/>
</dbReference>
<dbReference type="SUPFAM" id="SSF56112">
    <property type="entry name" value="Protein kinase-like (PK-like)"/>
    <property type="match status" value="1"/>
</dbReference>
<dbReference type="InterPro" id="IPR051678">
    <property type="entry name" value="AGP_Transferase"/>
</dbReference>
<accession>A0A0W8IC37</accession>
<evidence type="ECO:0000259" key="1">
    <source>
        <dbReference type="Pfam" id="PF01636"/>
    </source>
</evidence>
<dbReference type="PANTHER" id="PTHR21310">
    <property type="entry name" value="AMINOGLYCOSIDE PHOSPHOTRANSFERASE-RELATED-RELATED"/>
    <property type="match status" value="1"/>
</dbReference>
<dbReference type="Gene3D" id="3.30.200.20">
    <property type="entry name" value="Phosphorylase Kinase, domain 1"/>
    <property type="match status" value="1"/>
</dbReference>
<feature type="domain" description="Aminoglycoside phosphotransferase" evidence="1">
    <location>
        <begin position="35"/>
        <end position="263"/>
    </location>
</feature>
<proteinExistence type="predicted"/>
<reference evidence="3" key="1">
    <citation type="submission" date="2015-12" db="EMBL/GenBank/DDBJ databases">
        <authorList>
            <person name="Nair G.R."/>
            <person name="Kaur G."/>
            <person name="Mayilraj S."/>
        </authorList>
    </citation>
    <scope>NUCLEOTIDE SEQUENCE [LARGE SCALE GENOMIC DNA]</scope>
    <source>
        <strain evidence="3">CD08_7</strain>
    </source>
</reference>
<protein>
    <submittedName>
        <fullName evidence="2">Aminoglycoside phosphotransferase</fullName>
    </submittedName>
</protein>
<name>A0A0W8IC37_9MICC</name>
<dbReference type="STRING" id="317018.AVL63_12735"/>
<dbReference type="OrthoDB" id="9797603at2"/>
<evidence type="ECO:0000313" key="3">
    <source>
        <dbReference type="Proteomes" id="UP000054023"/>
    </source>
</evidence>
<dbReference type="Proteomes" id="UP000054023">
    <property type="component" value="Unassembled WGS sequence"/>
</dbReference>
<dbReference type="PANTHER" id="PTHR21310:SF42">
    <property type="entry name" value="BIFUNCTIONAL AAC_APH"/>
    <property type="match status" value="1"/>
</dbReference>
<dbReference type="InterPro" id="IPR011009">
    <property type="entry name" value="Kinase-like_dom_sf"/>
</dbReference>
<keyword evidence="2" id="KW-0808">Transferase</keyword>
<dbReference type="AlphaFoldDB" id="A0A0W8IC37"/>
<gene>
    <name evidence="2" type="ORF">AVL63_12735</name>
</gene>
<organism evidence="2 3">
    <name type="scientific">Nesterenkonia jeotgali</name>
    <dbReference type="NCBI Taxonomy" id="317018"/>
    <lineage>
        <taxon>Bacteria</taxon>
        <taxon>Bacillati</taxon>
        <taxon>Actinomycetota</taxon>
        <taxon>Actinomycetes</taxon>
        <taxon>Micrococcales</taxon>
        <taxon>Micrococcaceae</taxon>
        <taxon>Nesterenkonia</taxon>
    </lineage>
</organism>
<dbReference type="Pfam" id="PF01636">
    <property type="entry name" value="APH"/>
    <property type="match status" value="1"/>
</dbReference>